<dbReference type="EMBL" id="CP007139">
    <property type="protein sequence ID" value="AIE87523.1"/>
    <property type="molecule type" value="Genomic_DNA"/>
</dbReference>
<accession>A0A068NVH7</accession>
<gene>
    <name evidence="2" type="ORF">OP10G_4155</name>
</gene>
<reference evidence="2 3" key="1">
    <citation type="journal article" date="2014" name="PLoS ONE">
        <title>The first complete genome sequence of the class fimbriimonadia in the phylum armatimonadetes.</title>
        <authorList>
            <person name="Hu Z.Y."/>
            <person name="Wang Y.Z."/>
            <person name="Im W.T."/>
            <person name="Wang S.Y."/>
            <person name="Zhao G.P."/>
            <person name="Zheng H.J."/>
            <person name="Quan Z.X."/>
        </authorList>
    </citation>
    <scope>NUCLEOTIDE SEQUENCE [LARGE SCALE GENOMIC DNA]</scope>
    <source>
        <strain evidence="2">Gsoil 348</strain>
    </source>
</reference>
<keyword evidence="2" id="KW-0418">Kinase</keyword>
<dbReference type="Gene3D" id="3.40.30.10">
    <property type="entry name" value="Glutaredoxin"/>
    <property type="match status" value="1"/>
</dbReference>
<keyword evidence="3" id="KW-1185">Reference proteome</keyword>
<dbReference type="GO" id="GO:0005975">
    <property type="term" value="P:carbohydrate metabolic process"/>
    <property type="evidence" value="ECO:0007669"/>
    <property type="project" value="InterPro"/>
</dbReference>
<keyword evidence="2" id="KW-0808">Transferase</keyword>
<dbReference type="InterPro" id="IPR024705">
    <property type="entry name" value="Ssp411"/>
</dbReference>
<evidence type="ECO:0000313" key="2">
    <source>
        <dbReference type="EMBL" id="AIE87523.1"/>
    </source>
</evidence>
<dbReference type="PANTHER" id="PTHR42899">
    <property type="entry name" value="SPERMATOGENESIS-ASSOCIATED PROTEIN 20"/>
    <property type="match status" value="1"/>
</dbReference>
<proteinExistence type="predicted"/>
<dbReference type="PANTHER" id="PTHR42899:SF1">
    <property type="entry name" value="SPERMATOGENESIS-ASSOCIATED PROTEIN 20"/>
    <property type="match status" value="1"/>
</dbReference>
<sequence>MPNRLANASSPYLRQHRDNPVDWYPWGEEAFARARDENKPIFLSVGYSSCHWCHVMAHESFEDEEVAAILNQEFISIKLDREERPDVDEAYMAAVQLTSGRGGWPMSVFLTPDRKPFFAGTYFPKLDRGNYPGFLSLTRQIAQAWRQRRTDLEKAASEISKAVSETLGKAPPATFSIFDQAFVDSAVRKVLSEYDGERGGFGNAPKFPPHTTIEFLMAYATSTVGPVELREGALGAALVTLQRMSYGGIHDHVGGGFHRYSTDGRWLLPHFEKMLYDNALLLANFGRASVIAEGIAPELAERFRASAAGIADWLMREMMAPDGTFYSALDADSEGEEGKFYVWTEDEVRQVLGAHADEFLTAYNFKPEGNYKDEATGQFTGTNIPHLTGEPSRDFDPHLQALRQARETRVKPGLDDKALTSWNGLVIGAFAEIGLLTVAAQTAEAFLAAEARLGHLPHQIVGGEPSGEGFLDDYAVFTEALLRLSMVADAFHAAGEPVELPRPAAAYLDEAERLAKELIAKFYDEGAGGFFGTSDHHEILFGRAKPVLDQPSPSGNAIGLGILVALGDEARARQTLATMLGWMERAPSATEAMYYAALPMLEAVSEAPVEAAKPLVPAKVEVKLVRSEIVAGADGFGHGEIRIAIPDGLHLNSDNPPARWLTPTKVEIRPASATVSYPAAVDDRYVGEISIPFQVELPRGKSDAEFEVRVSFQACTETECQLAEERVFGAVVLAG</sequence>
<dbReference type="InterPro" id="IPR004879">
    <property type="entry name" value="Ssp411-like_TRX"/>
</dbReference>
<dbReference type="Proteomes" id="UP000027982">
    <property type="component" value="Chromosome"/>
</dbReference>
<dbReference type="InterPro" id="IPR036249">
    <property type="entry name" value="Thioredoxin-like_sf"/>
</dbReference>
<protein>
    <submittedName>
        <fullName evidence="2">Thymidylate kinase</fullName>
    </submittedName>
</protein>
<dbReference type="CDD" id="cd02955">
    <property type="entry name" value="SSP411"/>
    <property type="match status" value="1"/>
</dbReference>
<dbReference type="OrthoDB" id="9762614at2"/>
<dbReference type="GO" id="GO:0016301">
    <property type="term" value="F:kinase activity"/>
    <property type="evidence" value="ECO:0007669"/>
    <property type="project" value="UniProtKB-KW"/>
</dbReference>
<dbReference type="InterPro" id="IPR008928">
    <property type="entry name" value="6-hairpin_glycosidase_sf"/>
</dbReference>
<dbReference type="HOGENOM" id="CLU_014051_4_1_0"/>
<dbReference type="RefSeq" id="WP_052547872.1">
    <property type="nucleotide sequence ID" value="NZ_CP007139.1"/>
</dbReference>
<dbReference type="AlphaFoldDB" id="A0A068NVH7"/>
<dbReference type="SUPFAM" id="SSF48208">
    <property type="entry name" value="Six-hairpin glycosidases"/>
    <property type="match status" value="1"/>
</dbReference>
<name>A0A068NVH7_FIMGI</name>
<evidence type="ECO:0000313" key="3">
    <source>
        <dbReference type="Proteomes" id="UP000027982"/>
    </source>
</evidence>
<dbReference type="Pfam" id="PF03190">
    <property type="entry name" value="Thioredox_DsbH"/>
    <property type="match status" value="1"/>
</dbReference>
<organism evidence="2 3">
    <name type="scientific">Fimbriimonas ginsengisoli Gsoil 348</name>
    <dbReference type="NCBI Taxonomy" id="661478"/>
    <lineage>
        <taxon>Bacteria</taxon>
        <taxon>Bacillati</taxon>
        <taxon>Armatimonadota</taxon>
        <taxon>Fimbriimonadia</taxon>
        <taxon>Fimbriimonadales</taxon>
        <taxon>Fimbriimonadaceae</taxon>
        <taxon>Fimbriimonas</taxon>
    </lineage>
</organism>
<dbReference type="eggNOG" id="COG1331">
    <property type="taxonomic scope" value="Bacteria"/>
</dbReference>
<dbReference type="PIRSF" id="PIRSF006402">
    <property type="entry name" value="UCP006402_thioredoxin"/>
    <property type="match status" value="1"/>
</dbReference>
<dbReference type="KEGG" id="fgi:OP10G_4155"/>
<evidence type="ECO:0000259" key="1">
    <source>
        <dbReference type="Pfam" id="PF03190"/>
    </source>
</evidence>
<dbReference type="SUPFAM" id="SSF52833">
    <property type="entry name" value="Thioredoxin-like"/>
    <property type="match status" value="1"/>
</dbReference>
<feature type="domain" description="Spermatogenesis-associated protein 20-like TRX" evidence="1">
    <location>
        <begin position="2"/>
        <end position="163"/>
    </location>
</feature>